<dbReference type="InterPro" id="IPR028994">
    <property type="entry name" value="Integrin_alpha_N"/>
</dbReference>
<accession>A0ABP8EVP1</accession>
<evidence type="ECO:0008006" key="3">
    <source>
        <dbReference type="Google" id="ProtNLM"/>
    </source>
</evidence>
<dbReference type="Proteomes" id="UP001499841">
    <property type="component" value="Unassembled WGS sequence"/>
</dbReference>
<comment type="caution">
    <text evidence="1">The sequence shown here is derived from an EMBL/GenBank/DDBJ whole genome shotgun (WGS) entry which is preliminary data.</text>
</comment>
<proteinExistence type="predicted"/>
<evidence type="ECO:0000313" key="2">
    <source>
        <dbReference type="Proteomes" id="UP001499841"/>
    </source>
</evidence>
<evidence type="ECO:0000313" key="1">
    <source>
        <dbReference type="EMBL" id="GAA4288035.1"/>
    </source>
</evidence>
<protein>
    <recommendedName>
        <fullName evidence="3">DUF4157 domain-containing protein</fullName>
    </recommendedName>
</protein>
<keyword evidence="2" id="KW-1185">Reference proteome</keyword>
<dbReference type="RefSeq" id="WP_345041435.1">
    <property type="nucleotide sequence ID" value="NZ_BAABBA010000011.1"/>
</dbReference>
<sequence length="393" mass="42896">MEHHAARRPQRRLLGVVVATIALLLSVAGPAAAFRGGSVDDPAARNPATRGPTGKTYLLNNGWDAAHDTTVVTGNHYDRVYTGDFDGDGRDTVVYRRRATYALGRCYQVFGRANDEAFVGDWDGNGTDTLAVRRGNTIMLSNTPCSGRADRTITYGRVGDVVLVGDWDGDGKDSFAVRRGNVFYVKNRLTGPPELTFAYGRPSDTVLVGDWDGYGRDTLAVRRGNAYYVRNALSAGPANFRANYGRAADAALVGDWNGDNKDSLGLRRRDAIPAPRNGIERIAAAYGMSVRYSPRPERCSPTAAGCFGLDRSYIWISNTRMAGWSTARKEHTAWHEVGHSMQYKACGRMDLPRLEQLANALADALQGTTKPWVSVTPADQRNARTILAGRCPF</sequence>
<name>A0ABP8EVP1_9MICO</name>
<reference evidence="2" key="1">
    <citation type="journal article" date="2019" name="Int. J. Syst. Evol. Microbiol.">
        <title>The Global Catalogue of Microorganisms (GCM) 10K type strain sequencing project: providing services to taxonomists for standard genome sequencing and annotation.</title>
        <authorList>
            <consortium name="The Broad Institute Genomics Platform"/>
            <consortium name="The Broad Institute Genome Sequencing Center for Infectious Disease"/>
            <person name="Wu L."/>
            <person name="Ma J."/>
        </authorList>
    </citation>
    <scope>NUCLEOTIDE SEQUENCE [LARGE SCALE GENOMIC DNA]</scope>
    <source>
        <strain evidence="2">JCM 17459</strain>
    </source>
</reference>
<dbReference type="EMBL" id="BAABBA010000011">
    <property type="protein sequence ID" value="GAA4288035.1"/>
    <property type="molecule type" value="Genomic_DNA"/>
</dbReference>
<dbReference type="SUPFAM" id="SSF69318">
    <property type="entry name" value="Integrin alpha N-terminal domain"/>
    <property type="match status" value="1"/>
</dbReference>
<organism evidence="1 2">
    <name type="scientific">Georgenia daeguensis</name>
    <dbReference type="NCBI Taxonomy" id="908355"/>
    <lineage>
        <taxon>Bacteria</taxon>
        <taxon>Bacillati</taxon>
        <taxon>Actinomycetota</taxon>
        <taxon>Actinomycetes</taxon>
        <taxon>Micrococcales</taxon>
        <taxon>Bogoriellaceae</taxon>
        <taxon>Georgenia</taxon>
    </lineage>
</organism>
<gene>
    <name evidence="1" type="ORF">GCM10022262_23950</name>
</gene>